<keyword evidence="6" id="KW-0067">ATP-binding</keyword>
<sequence>MASSIRSFFNKLFSTSNSSRTSCMQSSDGEDYELLSESRSPQIEWSSCVYKGQLPDGAQIAVKRWKYDLFTDINGFCSEVQFLGRFRHKNLLGLKGYCAEGRERMLVFDYMSNSSLHAHLHGDLEKEQQLDWHKRMAIACGCAEGLVYLHYYADSELVHGNIKSSNVLLGPAFEPKIVDFGLSRLLNDNVARARGSFGYTAPEDAQGEALTQRSDVFGFGILLLELISGKNPAEKIQSGTRKQSIVEWAQDLVMGGKMDELVDSMLHGKYNHEELEDLLNLAIMCAQLKPEDRLTMLEVVEYLKGSRHLECDNTLKLETKV</sequence>
<accession>A0A9D4VA33</accession>
<evidence type="ECO:0000313" key="10">
    <source>
        <dbReference type="EMBL" id="KAI5082250.1"/>
    </source>
</evidence>
<reference evidence="10" key="1">
    <citation type="submission" date="2021-01" db="EMBL/GenBank/DDBJ databases">
        <title>Adiantum capillus-veneris genome.</title>
        <authorList>
            <person name="Fang Y."/>
            <person name="Liao Q."/>
        </authorList>
    </citation>
    <scope>NUCLEOTIDE SEQUENCE</scope>
    <source>
        <strain evidence="10">H3</strain>
        <tissue evidence="10">Leaf</tissue>
    </source>
</reference>
<comment type="caution">
    <text evidence="10">The sequence shown here is derived from an EMBL/GenBank/DDBJ whole genome shotgun (WGS) entry which is preliminary data.</text>
</comment>
<dbReference type="InterPro" id="IPR011009">
    <property type="entry name" value="Kinase-like_dom_sf"/>
</dbReference>
<dbReference type="InterPro" id="IPR001245">
    <property type="entry name" value="Ser-Thr/Tyr_kinase_cat_dom"/>
</dbReference>
<evidence type="ECO:0000259" key="9">
    <source>
        <dbReference type="PROSITE" id="PS50011"/>
    </source>
</evidence>
<keyword evidence="7" id="KW-1133">Transmembrane helix</keyword>
<dbReference type="AlphaFoldDB" id="A0A9D4VA33"/>
<comment type="subcellular location">
    <subcellularLocation>
        <location evidence="1">Cell membrane</location>
        <topology evidence="1">Single-pass membrane protein</topology>
    </subcellularLocation>
</comment>
<evidence type="ECO:0000256" key="2">
    <source>
        <dbReference type="ARBA" id="ARBA00012513"/>
    </source>
</evidence>
<dbReference type="GO" id="GO:0004674">
    <property type="term" value="F:protein serine/threonine kinase activity"/>
    <property type="evidence" value="ECO:0007669"/>
    <property type="project" value="UniProtKB-EC"/>
</dbReference>
<feature type="domain" description="Protein kinase" evidence="9">
    <location>
        <begin position="1"/>
        <end position="309"/>
    </location>
</feature>
<evidence type="ECO:0000256" key="1">
    <source>
        <dbReference type="ARBA" id="ARBA00004162"/>
    </source>
</evidence>
<dbReference type="GO" id="GO:0005886">
    <property type="term" value="C:plasma membrane"/>
    <property type="evidence" value="ECO:0007669"/>
    <property type="project" value="UniProtKB-SubCell"/>
</dbReference>
<dbReference type="Gene3D" id="1.10.510.10">
    <property type="entry name" value="Transferase(Phosphotransferase) domain 1"/>
    <property type="match status" value="1"/>
</dbReference>
<dbReference type="Proteomes" id="UP000886520">
    <property type="component" value="Chromosome 2"/>
</dbReference>
<keyword evidence="5" id="KW-0547">Nucleotide-binding</keyword>
<name>A0A9D4VA33_ADICA</name>
<protein>
    <recommendedName>
        <fullName evidence="2">non-specific serine/threonine protein kinase</fullName>
        <ecNumber evidence="2">2.7.11.1</ecNumber>
    </recommendedName>
</protein>
<evidence type="ECO:0000256" key="5">
    <source>
        <dbReference type="ARBA" id="ARBA00022741"/>
    </source>
</evidence>
<keyword evidence="8" id="KW-0472">Membrane</keyword>
<keyword evidence="3" id="KW-0808">Transferase</keyword>
<evidence type="ECO:0000256" key="7">
    <source>
        <dbReference type="ARBA" id="ARBA00022989"/>
    </source>
</evidence>
<evidence type="ECO:0000256" key="4">
    <source>
        <dbReference type="ARBA" id="ARBA00022692"/>
    </source>
</evidence>
<evidence type="ECO:0000313" key="11">
    <source>
        <dbReference type="Proteomes" id="UP000886520"/>
    </source>
</evidence>
<evidence type="ECO:0000256" key="6">
    <source>
        <dbReference type="ARBA" id="ARBA00022840"/>
    </source>
</evidence>
<proteinExistence type="predicted"/>
<evidence type="ECO:0000256" key="3">
    <source>
        <dbReference type="ARBA" id="ARBA00022679"/>
    </source>
</evidence>
<dbReference type="Pfam" id="PF07714">
    <property type="entry name" value="PK_Tyr_Ser-Thr"/>
    <property type="match status" value="1"/>
</dbReference>
<dbReference type="GO" id="GO:0005524">
    <property type="term" value="F:ATP binding"/>
    <property type="evidence" value="ECO:0007669"/>
    <property type="project" value="UniProtKB-KW"/>
</dbReference>
<organism evidence="10 11">
    <name type="scientific">Adiantum capillus-veneris</name>
    <name type="common">Maidenhair fern</name>
    <dbReference type="NCBI Taxonomy" id="13818"/>
    <lineage>
        <taxon>Eukaryota</taxon>
        <taxon>Viridiplantae</taxon>
        <taxon>Streptophyta</taxon>
        <taxon>Embryophyta</taxon>
        <taxon>Tracheophyta</taxon>
        <taxon>Polypodiopsida</taxon>
        <taxon>Polypodiidae</taxon>
        <taxon>Polypodiales</taxon>
        <taxon>Pteridineae</taxon>
        <taxon>Pteridaceae</taxon>
        <taxon>Vittarioideae</taxon>
        <taxon>Adiantum</taxon>
    </lineage>
</organism>
<gene>
    <name evidence="10" type="ORF">GOP47_0001993</name>
</gene>
<dbReference type="PROSITE" id="PS50011">
    <property type="entry name" value="PROTEIN_KINASE_DOM"/>
    <property type="match status" value="1"/>
</dbReference>
<dbReference type="InterPro" id="IPR047117">
    <property type="entry name" value="PERK1-13-like"/>
</dbReference>
<dbReference type="EC" id="2.7.11.1" evidence="2"/>
<dbReference type="EMBL" id="JABFUD020000003">
    <property type="protein sequence ID" value="KAI5082250.1"/>
    <property type="molecule type" value="Genomic_DNA"/>
</dbReference>
<dbReference type="InterPro" id="IPR000719">
    <property type="entry name" value="Prot_kinase_dom"/>
</dbReference>
<dbReference type="PANTHER" id="PTHR47982:SF38">
    <property type="entry name" value="PROTEIN KINASE DOMAIN-CONTAINING PROTEIN"/>
    <property type="match status" value="1"/>
</dbReference>
<dbReference type="OrthoDB" id="1913756at2759"/>
<dbReference type="FunFam" id="1.10.510.10:FF:000095">
    <property type="entry name" value="protein STRUBBELIG-RECEPTOR FAMILY 8"/>
    <property type="match status" value="1"/>
</dbReference>
<keyword evidence="4" id="KW-0812">Transmembrane</keyword>
<dbReference type="PANTHER" id="PTHR47982">
    <property type="entry name" value="PROLINE-RICH RECEPTOR-LIKE PROTEIN KINASE PERK4"/>
    <property type="match status" value="1"/>
</dbReference>
<dbReference type="Gene3D" id="3.30.200.20">
    <property type="entry name" value="Phosphorylase Kinase, domain 1"/>
    <property type="match status" value="1"/>
</dbReference>
<keyword evidence="11" id="KW-1185">Reference proteome</keyword>
<evidence type="ECO:0000256" key="8">
    <source>
        <dbReference type="ARBA" id="ARBA00023136"/>
    </source>
</evidence>
<dbReference type="SUPFAM" id="SSF56112">
    <property type="entry name" value="Protein kinase-like (PK-like)"/>
    <property type="match status" value="1"/>
</dbReference>